<dbReference type="RefSeq" id="WP_192791444.1">
    <property type="nucleotide sequence ID" value="NZ_JADBEK010000001.1"/>
</dbReference>
<evidence type="ECO:0000259" key="1">
    <source>
        <dbReference type="Pfam" id="PF22738"/>
    </source>
</evidence>
<feature type="domain" description="NACHT N-terminal Helical" evidence="1">
    <location>
        <begin position="3"/>
        <end position="221"/>
    </location>
</feature>
<protein>
    <recommendedName>
        <fullName evidence="1">NACHT N-terminal Helical domain-containing protein</fullName>
    </recommendedName>
</protein>
<organism evidence="2 3">
    <name type="scientific">Nonomuraea angiospora</name>
    <dbReference type="NCBI Taxonomy" id="46172"/>
    <lineage>
        <taxon>Bacteria</taxon>
        <taxon>Bacillati</taxon>
        <taxon>Actinomycetota</taxon>
        <taxon>Actinomycetes</taxon>
        <taxon>Streptosporangiales</taxon>
        <taxon>Streptosporangiaceae</taxon>
        <taxon>Nonomuraea</taxon>
    </lineage>
</organism>
<accession>A0ABR9MFU4</accession>
<name>A0ABR9MFU4_9ACTN</name>
<dbReference type="Proteomes" id="UP000633509">
    <property type="component" value="Unassembled WGS sequence"/>
</dbReference>
<dbReference type="InterPro" id="IPR054567">
    <property type="entry name" value="NNH7"/>
</dbReference>
<comment type="caution">
    <text evidence="2">The sequence shown here is derived from an EMBL/GenBank/DDBJ whole genome shotgun (WGS) entry which is preliminary data.</text>
</comment>
<gene>
    <name evidence="2" type="ORF">H4W80_010043</name>
</gene>
<dbReference type="Pfam" id="PF22738">
    <property type="entry name" value="NNH7"/>
    <property type="match status" value="1"/>
</dbReference>
<evidence type="ECO:0000313" key="2">
    <source>
        <dbReference type="EMBL" id="MBE1591785.1"/>
    </source>
</evidence>
<dbReference type="SUPFAM" id="SSF52540">
    <property type="entry name" value="P-loop containing nucleoside triphosphate hydrolases"/>
    <property type="match status" value="1"/>
</dbReference>
<keyword evidence="3" id="KW-1185">Reference proteome</keyword>
<dbReference type="EMBL" id="JADBEK010000001">
    <property type="protein sequence ID" value="MBE1591785.1"/>
    <property type="molecule type" value="Genomic_DNA"/>
</dbReference>
<sequence>MSKSITYADALRILGGESATIKALDKIVGGALLGAAAAGFSVALGLIDAKAEAVRLCHELVSNLRGKLSGLGRYTRTQRLEAAHAIIVLAAFLEAIDQVDLPFTAKQLDLSRREIVEIGNRSKSKDKVRDNILNAEVLVPEMHRSYEENLHIIRRHYVAVAASLTTFLRGLKIWEDLDETAQRHVPLRLIGELPDYACARYQELYRQLSLDCREFSIWADIGHHQATRDVIRTGLAELEHRLSDLVSGIAPAHQLLSITNANRAALDRPVNAARDLPEDLRIPKLSAAYVDPRFRVCEPGGGHAVSRRIRQVTESGTPADISSRVWWENVKVRKNLPQFLAGFLTSPRAVTAPLIVLGQPGSGKSVLMQILAARLPANQFLPICISMRSVPADAEPHMQIEAAVSQLTHENVHWANLARSAAHSGILPVLLFDGLDEAVQATGVHRSDFLEKVADFQRRERDQGRAVAAVVTTRAAVANWCRLPDGLLAVQLEPFDPEQISTWIETWNSVNENYFRGRALRPLLPEHVVSQRELASEPLLLLMLALYDADANGLQLDSGCIARTELYRRVLTRFVEREIAKKDSNLAAEAMEEAVDYELRRLAIVAIAMMNRRRQWVSRDEIDQDLQVWFPKDGRSPSTDFRASLSPAEKIIARFFFIHEAKAVQNGQPVATYEFLHATFAEYLVAFLFFNVLEQLRAEAAASARPFGDDRPQDGPLYALSSFALLSSRRAVLGFLKEMAGTTGAYDKLVTRLFQQRDNRTDHRFAEYLPNRLMTTKRSAYYEANLIVMSATTAEYVSVRELLGIGTDPIDEWQRHAHLVKHAALKEEWLNHLQLFRVSRTSEAAEDDVRVSIGELSLSSDPDSLNSTGAHDVAAKHEIERMEKRFLLDESLGLAGDRGENVGIPERGIVMRKEPLADCLENLLYGRTDVATGYRDLLRQLSMPDGHESAIDCVGSILRLLARDIPEIEPEVTATLIRRLIPLIKGERNADAIADCVSDLIARDTRQKSLVHDLVKVDPSPYARLRVAVILMELEIAATDVPWDELAVANVLTRMGLDRLRQADRRLFLNSRRVIMADGARYGLSWPADL</sequence>
<dbReference type="Gene3D" id="3.40.50.300">
    <property type="entry name" value="P-loop containing nucleotide triphosphate hydrolases"/>
    <property type="match status" value="1"/>
</dbReference>
<proteinExistence type="predicted"/>
<evidence type="ECO:0000313" key="3">
    <source>
        <dbReference type="Proteomes" id="UP000633509"/>
    </source>
</evidence>
<dbReference type="InterPro" id="IPR027417">
    <property type="entry name" value="P-loop_NTPase"/>
</dbReference>
<reference evidence="2 3" key="1">
    <citation type="submission" date="2020-10" db="EMBL/GenBank/DDBJ databases">
        <title>Sequencing the genomes of 1000 actinobacteria strains.</title>
        <authorList>
            <person name="Klenk H.-P."/>
        </authorList>
    </citation>
    <scope>NUCLEOTIDE SEQUENCE [LARGE SCALE GENOMIC DNA]</scope>
    <source>
        <strain evidence="2 3">DSM 43173</strain>
    </source>
</reference>